<name>A0A835ALG3_9POAL</name>
<feature type="region of interest" description="Disordered" evidence="1">
    <location>
        <begin position="148"/>
        <end position="175"/>
    </location>
</feature>
<evidence type="ECO:0000256" key="1">
    <source>
        <dbReference type="SAM" id="MobiDB-lite"/>
    </source>
</evidence>
<evidence type="ECO:0000313" key="2">
    <source>
        <dbReference type="EMBL" id="KAF8658485.1"/>
    </source>
</evidence>
<keyword evidence="3" id="KW-1185">Reference proteome</keyword>
<evidence type="ECO:0000313" key="3">
    <source>
        <dbReference type="Proteomes" id="UP000636709"/>
    </source>
</evidence>
<reference evidence="2" key="1">
    <citation type="submission" date="2020-07" db="EMBL/GenBank/DDBJ databases">
        <title>Genome sequence and genetic diversity analysis of an under-domesticated orphan crop, white fonio (Digitaria exilis).</title>
        <authorList>
            <person name="Bennetzen J.L."/>
            <person name="Chen S."/>
            <person name="Ma X."/>
            <person name="Wang X."/>
            <person name="Yssel A.E.J."/>
            <person name="Chaluvadi S.R."/>
            <person name="Johnson M."/>
            <person name="Gangashetty P."/>
            <person name="Hamidou F."/>
            <person name="Sanogo M.D."/>
            <person name="Zwaenepoel A."/>
            <person name="Wallace J."/>
            <person name="Van De Peer Y."/>
            <person name="Van Deynze A."/>
        </authorList>
    </citation>
    <scope>NUCLEOTIDE SEQUENCE</scope>
    <source>
        <tissue evidence="2">Leaves</tissue>
    </source>
</reference>
<feature type="compositionally biased region" description="Polar residues" evidence="1">
    <location>
        <begin position="88"/>
        <end position="103"/>
    </location>
</feature>
<dbReference type="EMBL" id="JACEFO010002479">
    <property type="protein sequence ID" value="KAF8658485.1"/>
    <property type="molecule type" value="Genomic_DNA"/>
</dbReference>
<feature type="compositionally biased region" description="Basic residues" evidence="1">
    <location>
        <begin position="152"/>
        <end position="162"/>
    </location>
</feature>
<dbReference type="PANTHER" id="PTHR36313:SF7">
    <property type="entry name" value="OS09G0474600 PROTEIN"/>
    <property type="match status" value="1"/>
</dbReference>
<dbReference type="GO" id="GO:0008083">
    <property type="term" value="F:growth factor activity"/>
    <property type="evidence" value="ECO:0007669"/>
    <property type="project" value="InterPro"/>
</dbReference>
<proteinExistence type="predicted"/>
<protein>
    <submittedName>
        <fullName evidence="2">Uncharacterized protein</fullName>
    </submittedName>
</protein>
<gene>
    <name evidence="2" type="ORF">HU200_058939</name>
</gene>
<sequence>MTDIPKSRARQLVMQPLNCISFLLGLAILSATLGPFVTIAHRELLTVTGSKRGAELLELNVEKTSVDEDARNTVLTGRKLAFGDAVTEQKNAENSGSKTSSGAKHSVGKCGHGGGKISQDSSTRMQAGPSMKSVKLEGSQSVIALNIPNPQHIRKLPSKHSSRNSNAGPKQELRDSIVRSTLYRLNEDSKEKMLEASDEVLKFLNKDYHATPRKRRPIHN</sequence>
<dbReference type="Proteomes" id="UP000636709">
    <property type="component" value="Unassembled WGS sequence"/>
</dbReference>
<organism evidence="2 3">
    <name type="scientific">Digitaria exilis</name>
    <dbReference type="NCBI Taxonomy" id="1010633"/>
    <lineage>
        <taxon>Eukaryota</taxon>
        <taxon>Viridiplantae</taxon>
        <taxon>Streptophyta</taxon>
        <taxon>Embryophyta</taxon>
        <taxon>Tracheophyta</taxon>
        <taxon>Spermatophyta</taxon>
        <taxon>Magnoliopsida</taxon>
        <taxon>Liliopsida</taxon>
        <taxon>Poales</taxon>
        <taxon>Poaceae</taxon>
        <taxon>PACMAD clade</taxon>
        <taxon>Panicoideae</taxon>
        <taxon>Panicodae</taxon>
        <taxon>Paniceae</taxon>
        <taxon>Anthephorinae</taxon>
        <taxon>Digitaria</taxon>
    </lineage>
</organism>
<accession>A0A835ALG3</accession>
<dbReference type="AlphaFoldDB" id="A0A835ALG3"/>
<dbReference type="OrthoDB" id="667957at2759"/>
<dbReference type="PANTHER" id="PTHR36313">
    <property type="entry name" value="ROOT MERISTEM GROWTH FACTOR 2"/>
    <property type="match status" value="1"/>
</dbReference>
<dbReference type="GO" id="GO:0010082">
    <property type="term" value="P:regulation of root meristem growth"/>
    <property type="evidence" value="ECO:0007669"/>
    <property type="project" value="InterPro"/>
</dbReference>
<dbReference type="InterPro" id="IPR038804">
    <property type="entry name" value="RGF3"/>
</dbReference>
<feature type="region of interest" description="Disordered" evidence="1">
    <location>
        <begin position="86"/>
        <end position="130"/>
    </location>
</feature>
<comment type="caution">
    <text evidence="2">The sequence shown here is derived from an EMBL/GenBank/DDBJ whole genome shotgun (WGS) entry which is preliminary data.</text>
</comment>